<protein>
    <submittedName>
        <fullName evidence="9">Protein kinase domain protein</fullName>
        <ecNumber evidence="9">2.7.11.1</ecNumber>
    </submittedName>
</protein>
<keyword evidence="3 9" id="KW-0418">Kinase</keyword>
<dbReference type="InterPro" id="IPR002048">
    <property type="entry name" value="EF_hand_dom"/>
</dbReference>
<feature type="domain" description="EF-hand" evidence="8">
    <location>
        <begin position="243"/>
        <end position="278"/>
    </location>
</feature>
<dbReference type="GeneID" id="14906052"/>
<evidence type="ECO:0000313" key="9">
    <source>
        <dbReference type="EMBL" id="EGR29941.1"/>
    </source>
</evidence>
<dbReference type="GO" id="GO:0010506">
    <property type="term" value="P:regulation of autophagy"/>
    <property type="evidence" value="ECO:0007669"/>
    <property type="project" value="InterPro"/>
</dbReference>
<dbReference type="SMART" id="SM00220">
    <property type="entry name" value="S_TKc"/>
    <property type="match status" value="1"/>
</dbReference>
<dbReference type="RefSeq" id="XP_004031177.1">
    <property type="nucleotide sequence ID" value="XM_004031129.1"/>
</dbReference>
<evidence type="ECO:0000256" key="5">
    <source>
        <dbReference type="ARBA" id="ARBA00022840"/>
    </source>
</evidence>
<dbReference type="InterPro" id="IPR011009">
    <property type="entry name" value="Kinase-like_dom_sf"/>
</dbReference>
<dbReference type="InParanoid" id="G0QXW4"/>
<accession>G0QXW4</accession>
<dbReference type="SUPFAM" id="SSF47473">
    <property type="entry name" value="EF-hand"/>
    <property type="match status" value="1"/>
</dbReference>
<dbReference type="GO" id="GO:0005829">
    <property type="term" value="C:cytosol"/>
    <property type="evidence" value="ECO:0007669"/>
    <property type="project" value="TreeGrafter"/>
</dbReference>
<feature type="domain" description="EF-hand" evidence="8">
    <location>
        <begin position="361"/>
        <end position="396"/>
    </location>
</feature>
<keyword evidence="10" id="KW-1185">Reference proteome</keyword>
<dbReference type="PANTHER" id="PTHR24348">
    <property type="entry name" value="SERINE/THREONINE-PROTEIN KINASE UNC-51-RELATED"/>
    <property type="match status" value="1"/>
</dbReference>
<dbReference type="Proteomes" id="UP000008983">
    <property type="component" value="Unassembled WGS sequence"/>
</dbReference>
<dbReference type="PROSITE" id="PS50222">
    <property type="entry name" value="EF_HAND_2"/>
    <property type="match status" value="2"/>
</dbReference>
<dbReference type="CDD" id="cd00051">
    <property type="entry name" value="EFh"/>
    <property type="match status" value="2"/>
</dbReference>
<dbReference type="GO" id="GO:0005509">
    <property type="term" value="F:calcium ion binding"/>
    <property type="evidence" value="ECO:0007669"/>
    <property type="project" value="InterPro"/>
</dbReference>
<evidence type="ECO:0000256" key="3">
    <source>
        <dbReference type="ARBA" id="ARBA00022777"/>
    </source>
</evidence>
<dbReference type="EMBL" id="GL984090">
    <property type="protein sequence ID" value="EGR29941.1"/>
    <property type="molecule type" value="Genomic_DNA"/>
</dbReference>
<dbReference type="GO" id="GO:0005524">
    <property type="term" value="F:ATP binding"/>
    <property type="evidence" value="ECO:0007669"/>
    <property type="project" value="UniProtKB-KW"/>
</dbReference>
<dbReference type="eggNOG" id="KOG0595">
    <property type="taxonomic scope" value="Eukaryota"/>
</dbReference>
<comment type="similarity">
    <text evidence="6">Belongs to the protein kinase superfamily. Ser/Thr protein kinase family. CDPK subfamily.</text>
</comment>
<dbReference type="InterPro" id="IPR000719">
    <property type="entry name" value="Prot_kinase_dom"/>
</dbReference>
<evidence type="ECO:0000259" key="8">
    <source>
        <dbReference type="PROSITE" id="PS50222"/>
    </source>
</evidence>
<dbReference type="Pfam" id="PF13499">
    <property type="entry name" value="EF-hand_7"/>
    <property type="match status" value="1"/>
</dbReference>
<dbReference type="PROSITE" id="PS50011">
    <property type="entry name" value="PROTEIN_KINASE_DOM"/>
    <property type="match status" value="1"/>
</dbReference>
<dbReference type="AlphaFoldDB" id="G0QXW4"/>
<evidence type="ECO:0000259" key="7">
    <source>
        <dbReference type="PROSITE" id="PS50011"/>
    </source>
</evidence>
<dbReference type="InterPro" id="IPR045269">
    <property type="entry name" value="Atg1-like"/>
</dbReference>
<keyword evidence="2" id="KW-0547">Nucleotide-binding</keyword>
<keyword evidence="4" id="KW-0106">Calcium</keyword>
<gene>
    <name evidence="9" type="ORF">IMG5_145610</name>
</gene>
<organism evidence="9 10">
    <name type="scientific">Ichthyophthirius multifiliis</name>
    <name type="common">White spot disease agent</name>
    <name type="synonym">Ich</name>
    <dbReference type="NCBI Taxonomy" id="5932"/>
    <lineage>
        <taxon>Eukaryota</taxon>
        <taxon>Sar</taxon>
        <taxon>Alveolata</taxon>
        <taxon>Ciliophora</taxon>
        <taxon>Intramacronucleata</taxon>
        <taxon>Oligohymenophorea</taxon>
        <taxon>Hymenostomatida</taxon>
        <taxon>Ophryoglenina</taxon>
        <taxon>Ichthyophthirius</taxon>
    </lineage>
</organism>
<dbReference type="Pfam" id="PF00036">
    <property type="entry name" value="EF-hand_1"/>
    <property type="match status" value="1"/>
</dbReference>
<dbReference type="PANTHER" id="PTHR24348:SF22">
    <property type="entry name" value="NON-SPECIFIC SERINE_THREONINE PROTEIN KINASE"/>
    <property type="match status" value="1"/>
</dbReference>
<evidence type="ECO:0000256" key="2">
    <source>
        <dbReference type="ARBA" id="ARBA00022741"/>
    </source>
</evidence>
<feature type="domain" description="Protein kinase" evidence="7">
    <location>
        <begin position="1"/>
        <end position="176"/>
    </location>
</feature>
<name>G0QXW4_ICHMU</name>
<dbReference type="GO" id="GO:0016020">
    <property type="term" value="C:membrane"/>
    <property type="evidence" value="ECO:0007669"/>
    <property type="project" value="TreeGrafter"/>
</dbReference>
<keyword evidence="5" id="KW-0067">ATP-binding</keyword>
<dbReference type="Pfam" id="PF00069">
    <property type="entry name" value="Pkinase"/>
    <property type="match status" value="1"/>
</dbReference>
<evidence type="ECO:0000256" key="1">
    <source>
        <dbReference type="ARBA" id="ARBA00022679"/>
    </source>
</evidence>
<evidence type="ECO:0000256" key="6">
    <source>
        <dbReference type="ARBA" id="ARBA00024334"/>
    </source>
</evidence>
<dbReference type="STRING" id="857967.G0QXW4"/>
<dbReference type="PROSITE" id="PS00018">
    <property type="entry name" value="EF_HAND_1"/>
    <property type="match status" value="1"/>
</dbReference>
<reference evidence="9 10" key="1">
    <citation type="submission" date="2011-07" db="EMBL/GenBank/DDBJ databases">
        <authorList>
            <person name="Coyne R."/>
            <person name="Brami D."/>
            <person name="Johnson J."/>
            <person name="Hostetler J."/>
            <person name="Hannick L."/>
            <person name="Clark T."/>
            <person name="Cassidy-Hanley D."/>
            <person name="Inman J."/>
        </authorList>
    </citation>
    <scope>NUCLEOTIDE SEQUENCE [LARGE SCALE GENOMIC DNA]</scope>
    <source>
        <strain evidence="9 10">G5</strain>
    </source>
</reference>
<dbReference type="GO" id="GO:0005776">
    <property type="term" value="C:autophagosome"/>
    <property type="evidence" value="ECO:0007669"/>
    <property type="project" value="TreeGrafter"/>
</dbReference>
<dbReference type="GO" id="GO:0000045">
    <property type="term" value="P:autophagosome assembly"/>
    <property type="evidence" value="ECO:0007669"/>
    <property type="project" value="TreeGrafter"/>
</dbReference>
<keyword evidence="1 9" id="KW-0808">Transferase</keyword>
<sequence>MFQEIFQVVFQIYQNTEQYIEIQNLRIYQYKLIKMMQNKKYLIKQHINNKPQVSIYKLADFGFARTVDNFRRQMLDSLVGTPLYMSPQILMYEKYTSKSDIWSIGLIFYEMLYGCTPWGVTNQYQLLKDIKNIPVQFQVNGIVNISQEAINFIYKCLQIEENSRISWDEIYRHNLFGNYFSKFLQKTYQLENKAMYLINNLRQKIHKTNTDLMELFQNFELTEDSKLNMKSFESLMRQIDPQLTREEIEYIFNKFDGDEDNKIDFNEFTKWLKNNNIRMSTHENAQQKRKDLQKFQDLNLQIQLQEEEEKRNFQKRLAVYVDYYKVDIKLLFNKFNNSQDENKKLCYQDFKYLVQKTAEFLSDEIISQVFKKFDKDRDSFICFNEFKETMKELILKVQSNPNISQF</sequence>
<dbReference type="Gene3D" id="1.10.238.10">
    <property type="entry name" value="EF-hand"/>
    <property type="match status" value="2"/>
</dbReference>
<dbReference type="InterPro" id="IPR011992">
    <property type="entry name" value="EF-hand-dom_pair"/>
</dbReference>
<dbReference type="InterPro" id="IPR018247">
    <property type="entry name" value="EF_Hand_1_Ca_BS"/>
</dbReference>
<proteinExistence type="inferred from homology"/>
<dbReference type="GO" id="GO:0000407">
    <property type="term" value="C:phagophore assembly site"/>
    <property type="evidence" value="ECO:0007669"/>
    <property type="project" value="TreeGrafter"/>
</dbReference>
<dbReference type="SUPFAM" id="SSF56112">
    <property type="entry name" value="Protein kinase-like (PK-like)"/>
    <property type="match status" value="1"/>
</dbReference>
<evidence type="ECO:0000313" key="10">
    <source>
        <dbReference type="Proteomes" id="UP000008983"/>
    </source>
</evidence>
<dbReference type="OrthoDB" id="346907at2759"/>
<evidence type="ECO:0000256" key="4">
    <source>
        <dbReference type="ARBA" id="ARBA00022837"/>
    </source>
</evidence>
<dbReference type="Gene3D" id="1.10.510.10">
    <property type="entry name" value="Transferase(Phosphotransferase) domain 1"/>
    <property type="match status" value="1"/>
</dbReference>
<dbReference type="EC" id="2.7.11.1" evidence="9"/>
<dbReference type="GO" id="GO:0004674">
    <property type="term" value="F:protein serine/threonine kinase activity"/>
    <property type="evidence" value="ECO:0007669"/>
    <property type="project" value="UniProtKB-EC"/>
</dbReference>
<dbReference type="SMART" id="SM00054">
    <property type="entry name" value="EFh"/>
    <property type="match status" value="3"/>
</dbReference>